<organism evidence="3 4">
    <name type="scientific">Halomonas binhaiensis</name>
    <dbReference type="NCBI Taxonomy" id="2562282"/>
    <lineage>
        <taxon>Bacteria</taxon>
        <taxon>Pseudomonadati</taxon>
        <taxon>Pseudomonadota</taxon>
        <taxon>Gammaproteobacteria</taxon>
        <taxon>Oceanospirillales</taxon>
        <taxon>Halomonadaceae</taxon>
        <taxon>Halomonas</taxon>
    </lineage>
</organism>
<accession>A0A5C1N9P2</accession>
<evidence type="ECO:0000313" key="4">
    <source>
        <dbReference type="Proteomes" id="UP000324285"/>
    </source>
</evidence>
<dbReference type="GO" id="GO:0005886">
    <property type="term" value="C:plasma membrane"/>
    <property type="evidence" value="ECO:0007669"/>
    <property type="project" value="TreeGrafter"/>
</dbReference>
<keyword evidence="2" id="KW-0472">Membrane</keyword>
<dbReference type="PANTHER" id="PTHR32309:SF13">
    <property type="entry name" value="FERRIC ENTEROBACTIN TRANSPORT PROTEIN FEPE"/>
    <property type="match status" value="1"/>
</dbReference>
<keyword evidence="2" id="KW-1133">Transmembrane helix</keyword>
<dbReference type="InterPro" id="IPR050445">
    <property type="entry name" value="Bact_polysacc_biosynth/exp"/>
</dbReference>
<keyword evidence="4" id="KW-1185">Reference proteome</keyword>
<dbReference type="RefSeq" id="WP_149282369.1">
    <property type="nucleotide sequence ID" value="NZ_CP038437.2"/>
</dbReference>
<protein>
    <submittedName>
        <fullName evidence="3">Chain-length determining protein</fullName>
    </submittedName>
</protein>
<evidence type="ECO:0000256" key="2">
    <source>
        <dbReference type="SAM" id="Phobius"/>
    </source>
</evidence>
<evidence type="ECO:0000256" key="1">
    <source>
        <dbReference type="SAM" id="Coils"/>
    </source>
</evidence>
<dbReference type="PANTHER" id="PTHR32309">
    <property type="entry name" value="TYROSINE-PROTEIN KINASE"/>
    <property type="match status" value="1"/>
</dbReference>
<evidence type="ECO:0000313" key="3">
    <source>
        <dbReference type="EMBL" id="QEM80116.1"/>
    </source>
</evidence>
<proteinExistence type="predicted"/>
<dbReference type="GO" id="GO:0004713">
    <property type="term" value="F:protein tyrosine kinase activity"/>
    <property type="evidence" value="ECO:0007669"/>
    <property type="project" value="TreeGrafter"/>
</dbReference>
<dbReference type="EMBL" id="CP038437">
    <property type="protein sequence ID" value="QEM80116.1"/>
    <property type="molecule type" value="Genomic_DNA"/>
</dbReference>
<name>A0A5C1N9P2_9GAMM</name>
<keyword evidence="2" id="KW-0812">Transmembrane</keyword>
<feature type="transmembrane region" description="Helical" evidence="2">
    <location>
        <begin position="331"/>
        <end position="355"/>
    </location>
</feature>
<reference evidence="3" key="1">
    <citation type="submission" date="2021-02" db="EMBL/GenBank/DDBJ databases">
        <title>Strain Y2R2, a novel species of the genus Halomonas.</title>
        <authorList>
            <person name="Huang H."/>
        </authorList>
    </citation>
    <scope>NUCLEOTIDE SEQUENCE</scope>
    <source>
        <strain evidence="3">Y2R2</strain>
    </source>
</reference>
<feature type="coiled-coil region" evidence="1">
    <location>
        <begin position="163"/>
        <end position="291"/>
    </location>
</feature>
<gene>
    <name evidence="3" type="ORF">E4T21_00020</name>
</gene>
<dbReference type="AlphaFoldDB" id="A0A5C1N9P2"/>
<sequence>MMPIVKRYPHWAVACVAIALVSFYWLVWADDRYVSRAVVVIESPQIAPPELTFSSLLTGAQSDSDLLLLREYLLSVDMLKQAQEKLDFRKHYSQYGDLFSSLWDADAPIEELHDYYLKRVSIELDEYSGVLDIEVQAYTPEFAHAMTQLLLEAGEQHMNEMGQRLAQEQVAFLEVQVDRLSERLDGVRADLLAYQNEHGLVSPTATVESLNQVVASLEAELASLQARRSALGSFSSQRSTDVIRVDSEIAALRNQIEKERNRLAQAAGNSLNRTASEYQTLELKAQFAQDTYSNALGALESTRIEAARKLKQVSVLQSPLMPEYSTSPERLYNATVFAIVVIFLTFIANMLILIVRDHRD</sequence>
<keyword evidence="1" id="KW-0175">Coiled coil</keyword>
<dbReference type="OrthoDB" id="5497849at2"/>
<dbReference type="Proteomes" id="UP000324285">
    <property type="component" value="Chromosome"/>
</dbReference>
<dbReference type="KEGG" id="hbh:E4T21_00020"/>